<evidence type="ECO:0000256" key="3">
    <source>
        <dbReference type="ARBA" id="ARBA00023004"/>
    </source>
</evidence>
<keyword evidence="8" id="KW-1185">Reference proteome</keyword>
<evidence type="ECO:0000256" key="2">
    <source>
        <dbReference type="ARBA" id="ARBA00022801"/>
    </source>
</evidence>
<name>A0A3E1RHP9_9BURK</name>
<feature type="compositionally biased region" description="Basic residues" evidence="5">
    <location>
        <begin position="1"/>
        <end position="30"/>
    </location>
</feature>
<evidence type="ECO:0000259" key="6">
    <source>
        <dbReference type="Pfam" id="PF00149"/>
    </source>
</evidence>
<dbReference type="InterPro" id="IPR029052">
    <property type="entry name" value="Metallo-depent_PP-like"/>
</dbReference>
<gene>
    <name evidence="7" type="ORF">DIC66_03380</name>
</gene>
<accession>A0A3E1RHP9</accession>
<keyword evidence="2" id="KW-0378">Hydrolase</keyword>
<proteinExistence type="inferred from homology"/>
<dbReference type="PANTHER" id="PTHR42988">
    <property type="entry name" value="PHOSPHOHYDROLASE"/>
    <property type="match status" value="1"/>
</dbReference>
<dbReference type="AlphaFoldDB" id="A0A3E1RHP9"/>
<comment type="caution">
    <text evidence="7">The sequence shown here is derived from an EMBL/GenBank/DDBJ whole genome shotgun (WGS) entry which is preliminary data.</text>
</comment>
<evidence type="ECO:0000256" key="1">
    <source>
        <dbReference type="ARBA" id="ARBA00022723"/>
    </source>
</evidence>
<dbReference type="InterPro" id="IPR050884">
    <property type="entry name" value="CNP_phosphodiesterase-III"/>
</dbReference>
<evidence type="ECO:0000256" key="5">
    <source>
        <dbReference type="SAM" id="MobiDB-lite"/>
    </source>
</evidence>
<comment type="similarity">
    <text evidence="4">Belongs to the cyclic nucleotide phosphodiesterase class-III family.</text>
</comment>
<dbReference type="Pfam" id="PF00149">
    <property type="entry name" value="Metallophos"/>
    <property type="match status" value="1"/>
</dbReference>
<feature type="region of interest" description="Disordered" evidence="5">
    <location>
        <begin position="1"/>
        <end position="33"/>
    </location>
</feature>
<dbReference type="Proteomes" id="UP000260665">
    <property type="component" value="Unassembled WGS sequence"/>
</dbReference>
<dbReference type="GO" id="GO:0046872">
    <property type="term" value="F:metal ion binding"/>
    <property type="evidence" value="ECO:0007669"/>
    <property type="project" value="UniProtKB-KW"/>
</dbReference>
<dbReference type="SUPFAM" id="SSF56300">
    <property type="entry name" value="Metallo-dependent phosphatases"/>
    <property type="match status" value="1"/>
</dbReference>
<sequence length="312" mass="35029">MRHRPRLQLRAARARRRAGGHGHTPRHRPGHGGMKIIHLSDTHVGRDNNAQRLQALLDDIASLGAPTDSLIIHTGDLNDTGSLDAMQQSRALLDPMVAKGWRMLLCPGNHDCGDARHVDPHCAQAFSDHFSSYLFGTQPKQYPVLTLTPDCALIGLDSNAAEMSWWQRWAAEGFLGAAQIRALNTLLDRPDVRQRKVLLYLHHHPFFDAFAVRADVGDKGFLSHLVGWNTRRFRRLKDAYSLMQCIRDRVDILLFGHQHFGLDYSTEGQRYGIPLALDGSSSTATQMDTDRMRYRVIDTDAGTVVTRFVALP</sequence>
<evidence type="ECO:0000313" key="8">
    <source>
        <dbReference type="Proteomes" id="UP000260665"/>
    </source>
</evidence>
<dbReference type="GO" id="GO:0016787">
    <property type="term" value="F:hydrolase activity"/>
    <property type="evidence" value="ECO:0007669"/>
    <property type="project" value="UniProtKB-KW"/>
</dbReference>
<evidence type="ECO:0000313" key="7">
    <source>
        <dbReference type="EMBL" id="RFO98926.1"/>
    </source>
</evidence>
<feature type="domain" description="Calcineurin-like phosphoesterase" evidence="6">
    <location>
        <begin position="34"/>
        <end position="259"/>
    </location>
</feature>
<keyword evidence="1" id="KW-0479">Metal-binding</keyword>
<evidence type="ECO:0000256" key="4">
    <source>
        <dbReference type="ARBA" id="ARBA00025742"/>
    </source>
</evidence>
<reference evidence="7 8" key="1">
    <citation type="submission" date="2018-05" db="EMBL/GenBank/DDBJ databases">
        <title>Rhodoferax soyangensis sp.nov., isolated from an oligotrophic freshwater lake.</title>
        <authorList>
            <person name="Park M."/>
        </authorList>
    </citation>
    <scope>NUCLEOTIDE SEQUENCE [LARGE SCALE GENOMIC DNA]</scope>
    <source>
        <strain evidence="7 8">IMCC26218</strain>
    </source>
</reference>
<organism evidence="7 8">
    <name type="scientific">Rhodoferax lacus</name>
    <dbReference type="NCBI Taxonomy" id="2184758"/>
    <lineage>
        <taxon>Bacteria</taxon>
        <taxon>Pseudomonadati</taxon>
        <taxon>Pseudomonadota</taxon>
        <taxon>Betaproteobacteria</taxon>
        <taxon>Burkholderiales</taxon>
        <taxon>Comamonadaceae</taxon>
        <taxon>Rhodoferax</taxon>
    </lineage>
</organism>
<dbReference type="PANTHER" id="PTHR42988:SF2">
    <property type="entry name" value="CYCLIC NUCLEOTIDE PHOSPHODIESTERASE CBUA0032-RELATED"/>
    <property type="match status" value="1"/>
</dbReference>
<dbReference type="Gene3D" id="3.60.21.10">
    <property type="match status" value="1"/>
</dbReference>
<protein>
    <recommendedName>
        <fullName evidence="6">Calcineurin-like phosphoesterase domain-containing protein</fullName>
    </recommendedName>
</protein>
<dbReference type="EMBL" id="QFZK01000001">
    <property type="protein sequence ID" value="RFO98926.1"/>
    <property type="molecule type" value="Genomic_DNA"/>
</dbReference>
<keyword evidence="3" id="KW-0408">Iron</keyword>
<dbReference type="InterPro" id="IPR004843">
    <property type="entry name" value="Calcineurin-like_PHP"/>
</dbReference>